<dbReference type="Proteomes" id="UP001303115">
    <property type="component" value="Unassembled WGS sequence"/>
</dbReference>
<organism evidence="3 4">
    <name type="scientific">Parachaetomium inaequale</name>
    <dbReference type="NCBI Taxonomy" id="2588326"/>
    <lineage>
        <taxon>Eukaryota</taxon>
        <taxon>Fungi</taxon>
        <taxon>Dikarya</taxon>
        <taxon>Ascomycota</taxon>
        <taxon>Pezizomycotina</taxon>
        <taxon>Sordariomycetes</taxon>
        <taxon>Sordariomycetidae</taxon>
        <taxon>Sordariales</taxon>
        <taxon>Chaetomiaceae</taxon>
        <taxon>Parachaetomium</taxon>
    </lineage>
</organism>
<protein>
    <recommendedName>
        <fullName evidence="2">Glutamyl-tRNA amidotransferase complex subunit Gta3 domain-containing protein</fullName>
    </recommendedName>
</protein>
<evidence type="ECO:0000256" key="1">
    <source>
        <dbReference type="SAM" id="MobiDB-lite"/>
    </source>
</evidence>
<dbReference type="Pfam" id="PF20978">
    <property type="entry name" value="Gta3"/>
    <property type="match status" value="1"/>
</dbReference>
<keyword evidence="4" id="KW-1185">Reference proteome</keyword>
<evidence type="ECO:0000313" key="3">
    <source>
        <dbReference type="EMBL" id="KAK4033078.1"/>
    </source>
</evidence>
<evidence type="ECO:0000259" key="2">
    <source>
        <dbReference type="Pfam" id="PF20978"/>
    </source>
</evidence>
<proteinExistence type="predicted"/>
<reference evidence="4" key="1">
    <citation type="journal article" date="2023" name="Mol. Phylogenet. Evol.">
        <title>Genome-scale phylogeny and comparative genomics of the fungal order Sordariales.</title>
        <authorList>
            <person name="Hensen N."/>
            <person name="Bonometti L."/>
            <person name="Westerberg I."/>
            <person name="Brannstrom I.O."/>
            <person name="Guillou S."/>
            <person name="Cros-Aarteil S."/>
            <person name="Calhoun S."/>
            <person name="Haridas S."/>
            <person name="Kuo A."/>
            <person name="Mondo S."/>
            <person name="Pangilinan J."/>
            <person name="Riley R."/>
            <person name="LaButti K."/>
            <person name="Andreopoulos B."/>
            <person name="Lipzen A."/>
            <person name="Chen C."/>
            <person name="Yan M."/>
            <person name="Daum C."/>
            <person name="Ng V."/>
            <person name="Clum A."/>
            <person name="Steindorff A."/>
            <person name="Ohm R.A."/>
            <person name="Martin F."/>
            <person name="Silar P."/>
            <person name="Natvig D.O."/>
            <person name="Lalanne C."/>
            <person name="Gautier V."/>
            <person name="Ament-Velasquez S.L."/>
            <person name="Kruys A."/>
            <person name="Hutchinson M.I."/>
            <person name="Powell A.J."/>
            <person name="Barry K."/>
            <person name="Miller A.N."/>
            <person name="Grigoriev I.V."/>
            <person name="Debuchy R."/>
            <person name="Gladieux P."/>
            <person name="Hiltunen Thoren M."/>
            <person name="Johannesson H."/>
        </authorList>
    </citation>
    <scope>NUCLEOTIDE SEQUENCE [LARGE SCALE GENOMIC DNA]</scope>
    <source>
        <strain evidence="4">CBS 284.82</strain>
    </source>
</reference>
<feature type="compositionally biased region" description="Polar residues" evidence="1">
    <location>
        <begin position="66"/>
        <end position="82"/>
    </location>
</feature>
<sequence length="221" mass="24245">MTSPRRPLSRLTRRLLSTGNQSSTAPPRPQHDPYALLSRPTWSIRALLPPSPSNNPPSHPVAPLSEPTTEIDQPPSENDPQITPQQLTHLLRLSALPQPPTQTTSHRLLTTLHAQLHFVRDMQRVNTAGVAPLHSIRDETPQGLLEATVTTSTLAEALQQEEVVGRCRRPRRRRTGKGGGQIQMQIEGVEDWDVLAGAGEKVGRYFVVRSGKGEAAKEGGE</sequence>
<comment type="caution">
    <text evidence="3">The sequence shown here is derived from an EMBL/GenBank/DDBJ whole genome shotgun (WGS) entry which is preliminary data.</text>
</comment>
<dbReference type="GO" id="GO:0005739">
    <property type="term" value="C:mitochondrion"/>
    <property type="evidence" value="ECO:0007669"/>
    <property type="project" value="TreeGrafter"/>
</dbReference>
<dbReference type="AlphaFoldDB" id="A0AAN6P7B2"/>
<dbReference type="EMBL" id="MU854553">
    <property type="protein sequence ID" value="KAK4033078.1"/>
    <property type="molecule type" value="Genomic_DNA"/>
</dbReference>
<evidence type="ECO:0000313" key="4">
    <source>
        <dbReference type="Proteomes" id="UP001303115"/>
    </source>
</evidence>
<dbReference type="InterPro" id="IPR049545">
    <property type="entry name" value="Gta3_dom"/>
</dbReference>
<dbReference type="GO" id="GO:0070681">
    <property type="term" value="P:glutaminyl-tRNAGln biosynthesis via transamidation"/>
    <property type="evidence" value="ECO:0007669"/>
    <property type="project" value="TreeGrafter"/>
</dbReference>
<dbReference type="PANTHER" id="PTHR15004">
    <property type="entry name" value="GLUTAMYL-TRNA(GLN) AMIDOTRANSFERASE SUBUNIT C, MITOCHONDRIAL"/>
    <property type="match status" value="1"/>
</dbReference>
<feature type="domain" description="Glutamyl-tRNA amidotransferase complex subunit Gta3" evidence="2">
    <location>
        <begin position="80"/>
        <end position="133"/>
    </location>
</feature>
<feature type="region of interest" description="Disordered" evidence="1">
    <location>
        <begin position="1"/>
        <end position="82"/>
    </location>
</feature>
<dbReference type="InterPro" id="IPR003837">
    <property type="entry name" value="GatC"/>
</dbReference>
<dbReference type="PANTHER" id="PTHR15004:SF0">
    <property type="entry name" value="GLUTAMYL-TRNA(GLN) AMIDOTRANSFERASE SUBUNIT C, MITOCHONDRIAL"/>
    <property type="match status" value="1"/>
</dbReference>
<dbReference type="GO" id="GO:0030956">
    <property type="term" value="C:glutamyl-tRNA(Gln) amidotransferase complex"/>
    <property type="evidence" value="ECO:0007669"/>
    <property type="project" value="TreeGrafter"/>
</dbReference>
<feature type="compositionally biased region" description="Pro residues" evidence="1">
    <location>
        <begin position="49"/>
        <end position="60"/>
    </location>
</feature>
<name>A0AAN6P7B2_9PEZI</name>
<accession>A0AAN6P7B2</accession>
<dbReference type="GO" id="GO:0006450">
    <property type="term" value="P:regulation of translational fidelity"/>
    <property type="evidence" value="ECO:0007669"/>
    <property type="project" value="InterPro"/>
</dbReference>
<gene>
    <name evidence="3" type="ORF">C8A01DRAFT_40467</name>
</gene>
<dbReference type="GO" id="GO:0032543">
    <property type="term" value="P:mitochondrial translation"/>
    <property type="evidence" value="ECO:0007669"/>
    <property type="project" value="TreeGrafter"/>
</dbReference>